<protein>
    <submittedName>
        <fullName evidence="2">Uncharacterized protein</fullName>
    </submittedName>
</protein>
<comment type="caution">
    <text evidence="2">The sequence shown here is derived from an EMBL/GenBank/DDBJ whole genome shotgun (WGS) entry which is preliminary data.</text>
</comment>
<evidence type="ECO:0000256" key="1">
    <source>
        <dbReference type="SAM" id="Phobius"/>
    </source>
</evidence>
<evidence type="ECO:0000313" key="3">
    <source>
        <dbReference type="Proteomes" id="UP001152320"/>
    </source>
</evidence>
<dbReference type="Proteomes" id="UP001152320">
    <property type="component" value="Chromosome 11"/>
</dbReference>
<proteinExistence type="predicted"/>
<accession>A0A9Q1BV84</accession>
<dbReference type="AlphaFoldDB" id="A0A9Q1BV84"/>
<dbReference type="EMBL" id="JAIZAY010000011">
    <property type="protein sequence ID" value="KAJ8033278.1"/>
    <property type="molecule type" value="Genomic_DNA"/>
</dbReference>
<organism evidence="2 3">
    <name type="scientific">Holothuria leucospilota</name>
    <name type="common">Black long sea cucumber</name>
    <name type="synonym">Mertensiothuria leucospilota</name>
    <dbReference type="NCBI Taxonomy" id="206669"/>
    <lineage>
        <taxon>Eukaryota</taxon>
        <taxon>Metazoa</taxon>
        <taxon>Echinodermata</taxon>
        <taxon>Eleutherozoa</taxon>
        <taxon>Echinozoa</taxon>
        <taxon>Holothuroidea</taxon>
        <taxon>Aspidochirotacea</taxon>
        <taxon>Aspidochirotida</taxon>
        <taxon>Holothuriidae</taxon>
        <taxon>Holothuria</taxon>
    </lineage>
</organism>
<feature type="transmembrane region" description="Helical" evidence="1">
    <location>
        <begin position="56"/>
        <end position="78"/>
    </location>
</feature>
<gene>
    <name evidence="2" type="ORF">HOLleu_23462</name>
</gene>
<reference evidence="2" key="1">
    <citation type="submission" date="2021-10" db="EMBL/GenBank/DDBJ databases">
        <title>Tropical sea cucumber genome reveals ecological adaptation and Cuvierian tubules defense mechanism.</title>
        <authorList>
            <person name="Chen T."/>
        </authorList>
    </citation>
    <scope>NUCLEOTIDE SEQUENCE</scope>
    <source>
        <strain evidence="2">Nanhai2018</strain>
        <tissue evidence="2">Muscle</tissue>
    </source>
</reference>
<name>A0A9Q1BV84_HOLLE</name>
<keyword evidence="1" id="KW-0472">Membrane</keyword>
<evidence type="ECO:0000313" key="2">
    <source>
        <dbReference type="EMBL" id="KAJ8033278.1"/>
    </source>
</evidence>
<keyword evidence="3" id="KW-1185">Reference proteome</keyword>
<keyword evidence="1" id="KW-1133">Transmembrane helix</keyword>
<keyword evidence="1" id="KW-0812">Transmembrane</keyword>
<sequence>MHSYRLKASGNSPNSIICLRGVQRFTTTKTTTPAPSTATEFKRTTKGQARSTFSPWLPVLLVLAIIIGISAVTGVVIYQKKLQKHQQDGHVNASRVGVQSREMEINKGHNKDVVPNPTYNGDLVNEKDEEYHSYTEIDIKEPTTCDMVYNSAYER</sequence>